<dbReference type="GO" id="GO:0045892">
    <property type="term" value="P:negative regulation of DNA-templated transcription"/>
    <property type="evidence" value="ECO:0007669"/>
    <property type="project" value="InterPro"/>
</dbReference>
<keyword evidence="2" id="KW-0805">Transcription regulation</keyword>
<sequence length="120" mass="14052">MKELTKAEEQIMRVIWKEGPVFIKDIIDQLPEPKPAYNTVGTFLKILEDKGFVARKKYGGAFQYHPLVAKSKYTSFLMKGFVSKYFEGSVENMFSHFIKNKELDLKTFEELSKKYKDEEP</sequence>
<dbReference type="GO" id="GO:0003677">
    <property type="term" value="F:DNA binding"/>
    <property type="evidence" value="ECO:0007669"/>
    <property type="project" value="UniProtKB-KW"/>
</dbReference>
<keyword evidence="3" id="KW-0238">DNA-binding</keyword>
<dbReference type="Proteomes" id="UP000011135">
    <property type="component" value="Unassembled WGS sequence"/>
</dbReference>
<reference evidence="5 6" key="1">
    <citation type="submission" date="2012-12" db="EMBL/GenBank/DDBJ databases">
        <title>Genome assembly of Fulvivirga imtechensis AK7.</title>
        <authorList>
            <person name="Nupur N."/>
            <person name="Khatri I."/>
            <person name="Kumar R."/>
            <person name="Subramanian S."/>
            <person name="Pinnaka A."/>
        </authorList>
    </citation>
    <scope>NUCLEOTIDE SEQUENCE [LARGE SCALE GENOMIC DNA]</scope>
    <source>
        <strain evidence="5 6">AK7</strain>
    </source>
</reference>
<dbReference type="Gene3D" id="1.10.10.10">
    <property type="entry name" value="Winged helix-like DNA-binding domain superfamily/Winged helix DNA-binding domain"/>
    <property type="match status" value="1"/>
</dbReference>
<evidence type="ECO:0000256" key="2">
    <source>
        <dbReference type="ARBA" id="ARBA00023015"/>
    </source>
</evidence>
<dbReference type="PIRSF" id="PIRSF019455">
    <property type="entry name" value="CopR_AtkY"/>
    <property type="match status" value="1"/>
</dbReference>
<organism evidence="5 6">
    <name type="scientific">Fulvivirga imtechensis AK7</name>
    <dbReference type="NCBI Taxonomy" id="1237149"/>
    <lineage>
        <taxon>Bacteria</taxon>
        <taxon>Pseudomonadati</taxon>
        <taxon>Bacteroidota</taxon>
        <taxon>Cytophagia</taxon>
        <taxon>Cytophagales</taxon>
        <taxon>Fulvivirgaceae</taxon>
        <taxon>Fulvivirga</taxon>
    </lineage>
</organism>
<dbReference type="OrthoDB" id="1098508at2"/>
<dbReference type="PATRIC" id="fig|1237149.3.peg.3737"/>
<accession>L8JS40</accession>
<gene>
    <name evidence="5" type="ORF">C900_03974</name>
</gene>
<dbReference type="Pfam" id="PF03965">
    <property type="entry name" value="Penicillinase_R"/>
    <property type="match status" value="1"/>
</dbReference>
<keyword evidence="4" id="KW-0804">Transcription</keyword>
<evidence type="ECO:0000313" key="5">
    <source>
        <dbReference type="EMBL" id="ELR70289.1"/>
    </source>
</evidence>
<evidence type="ECO:0000256" key="3">
    <source>
        <dbReference type="ARBA" id="ARBA00023125"/>
    </source>
</evidence>
<dbReference type="RefSeq" id="WP_009581385.1">
    <property type="nucleotide sequence ID" value="NZ_AMZN01000055.1"/>
</dbReference>
<dbReference type="eggNOG" id="COG3682">
    <property type="taxonomic scope" value="Bacteria"/>
</dbReference>
<dbReference type="Gene3D" id="1.10.4040.10">
    <property type="entry name" value="Penicillinase repressor domain"/>
    <property type="match status" value="1"/>
</dbReference>
<dbReference type="STRING" id="1237149.C900_03974"/>
<comment type="similarity">
    <text evidence="1">Belongs to the BlaI transcriptional regulatory family.</text>
</comment>
<dbReference type="InterPro" id="IPR036388">
    <property type="entry name" value="WH-like_DNA-bd_sf"/>
</dbReference>
<dbReference type="EMBL" id="AMZN01000055">
    <property type="protein sequence ID" value="ELR70289.1"/>
    <property type="molecule type" value="Genomic_DNA"/>
</dbReference>
<evidence type="ECO:0000256" key="4">
    <source>
        <dbReference type="ARBA" id="ARBA00023163"/>
    </source>
</evidence>
<dbReference type="SUPFAM" id="SSF46785">
    <property type="entry name" value="Winged helix' DNA-binding domain"/>
    <property type="match status" value="1"/>
</dbReference>
<dbReference type="InterPro" id="IPR005650">
    <property type="entry name" value="BlaI_family"/>
</dbReference>
<evidence type="ECO:0000313" key="6">
    <source>
        <dbReference type="Proteomes" id="UP000011135"/>
    </source>
</evidence>
<dbReference type="AlphaFoldDB" id="L8JS40"/>
<keyword evidence="6" id="KW-1185">Reference proteome</keyword>
<name>L8JS40_9BACT</name>
<proteinExistence type="inferred from homology"/>
<dbReference type="InterPro" id="IPR036390">
    <property type="entry name" value="WH_DNA-bd_sf"/>
</dbReference>
<evidence type="ECO:0000256" key="1">
    <source>
        <dbReference type="ARBA" id="ARBA00011046"/>
    </source>
</evidence>
<protein>
    <submittedName>
        <fullName evidence="5">Transcriptional regulator, MecI family</fullName>
    </submittedName>
</protein>
<comment type="caution">
    <text evidence="5">The sequence shown here is derived from an EMBL/GenBank/DDBJ whole genome shotgun (WGS) entry which is preliminary data.</text>
</comment>